<dbReference type="GO" id="GO:0103068">
    <property type="term" value="F:leukotriene C4 gamma-glutamyl transferase activity"/>
    <property type="evidence" value="ECO:0007669"/>
    <property type="project" value="UniProtKB-EC"/>
</dbReference>
<comment type="function">
    <text evidence="4">Cleaves the gamma-glutamyl peptide bond of glutathione and glutathione conjugates.</text>
</comment>
<feature type="binding site" evidence="3">
    <location>
        <begin position="401"/>
        <end position="403"/>
    </location>
    <ligand>
        <name>L-glutamate</name>
        <dbReference type="ChEBI" id="CHEBI:29985"/>
    </ligand>
</feature>
<dbReference type="FunFam" id="1.10.246.130:FF:000001">
    <property type="entry name" value="Gamma-glutamyltransferase 5 isoform 1"/>
    <property type="match status" value="1"/>
</dbReference>
<evidence type="ECO:0000256" key="3">
    <source>
        <dbReference type="PIRSR" id="PIRSR600101-2"/>
    </source>
</evidence>
<keyword evidence="4" id="KW-0808">Transferase</keyword>
<name>A0A8C9VDP6_SCLFO</name>
<dbReference type="UniPathway" id="UPA00204"/>
<reference evidence="6 7" key="1">
    <citation type="submission" date="2019-04" db="EMBL/GenBank/DDBJ databases">
        <authorList>
            <consortium name="Wellcome Sanger Institute Data Sharing"/>
        </authorList>
    </citation>
    <scope>NUCLEOTIDE SEQUENCE [LARGE SCALE GENOMIC DNA]</scope>
</reference>
<dbReference type="GO" id="GO:0002951">
    <property type="term" value="F:leukotriene-C(4) hydrolase"/>
    <property type="evidence" value="ECO:0007669"/>
    <property type="project" value="TreeGrafter"/>
</dbReference>
<feature type="signal peptide" evidence="5">
    <location>
        <begin position="1"/>
        <end position="28"/>
    </location>
</feature>
<comment type="pathway">
    <text evidence="4">Sulfur metabolism; glutathione metabolism.</text>
</comment>
<dbReference type="PANTHER" id="PTHR11686:SF19">
    <property type="entry name" value="GLUTATHIONE HYDROLASE 5 PROENZYME"/>
    <property type="match status" value="1"/>
</dbReference>
<keyword evidence="5" id="KW-0732">Signal</keyword>
<feature type="binding site" evidence="3">
    <location>
        <position position="464"/>
    </location>
    <ligand>
        <name>L-glutamate</name>
        <dbReference type="ChEBI" id="CHEBI:29985"/>
    </ligand>
</feature>
<dbReference type="Pfam" id="PF01019">
    <property type="entry name" value="G_glu_transpept"/>
    <property type="match status" value="1"/>
</dbReference>
<dbReference type="FunFam" id="3.60.20.40:FF:000011">
    <property type="entry name" value="Gamma-glutamyltransferase 5a"/>
    <property type="match status" value="1"/>
</dbReference>
<accession>A0A8C9VDP6</accession>
<reference evidence="6" key="3">
    <citation type="submission" date="2025-09" db="UniProtKB">
        <authorList>
            <consortium name="Ensembl"/>
        </authorList>
    </citation>
    <scope>IDENTIFICATION</scope>
</reference>
<dbReference type="AlphaFoldDB" id="A0A8C9VDP6"/>
<dbReference type="EC" id="3.4.19.13" evidence="4"/>
<comment type="catalytic activity">
    <reaction evidence="4">
        <text>glutathione + H2O = L-cysteinylglycine + L-glutamate</text>
        <dbReference type="Rhea" id="RHEA:28807"/>
        <dbReference type="ChEBI" id="CHEBI:15377"/>
        <dbReference type="ChEBI" id="CHEBI:29985"/>
        <dbReference type="ChEBI" id="CHEBI:57925"/>
        <dbReference type="ChEBI" id="CHEBI:61694"/>
        <dbReference type="EC" id="3.4.19.13"/>
    </reaction>
</comment>
<evidence type="ECO:0000256" key="5">
    <source>
        <dbReference type="SAM" id="SignalP"/>
    </source>
</evidence>
<dbReference type="PRINTS" id="PR01210">
    <property type="entry name" value="GGTRANSPTASE"/>
</dbReference>
<evidence type="ECO:0000313" key="6">
    <source>
        <dbReference type="Ensembl" id="ENSSFOP00015047249.1"/>
    </source>
</evidence>
<dbReference type="Gene3D" id="1.10.246.130">
    <property type="match status" value="1"/>
</dbReference>
<evidence type="ECO:0000256" key="2">
    <source>
        <dbReference type="PIRSR" id="PIRSR600101-1"/>
    </source>
</evidence>
<dbReference type="InterPro" id="IPR029055">
    <property type="entry name" value="Ntn_hydrolases_N"/>
</dbReference>
<dbReference type="InterPro" id="IPR055262">
    <property type="entry name" value="GGT_CS"/>
</dbReference>
<proteinExistence type="inferred from homology"/>
<protein>
    <recommendedName>
        <fullName evidence="4">Glutathione hydrolase</fullName>
        <ecNumber evidence="4">2.3.2.2</ecNumber>
        <ecNumber evidence="4">3.4.19.13</ecNumber>
    </recommendedName>
    <alternativeName>
        <fullName evidence="4">Gamma-glutamyltransferase</fullName>
    </alternativeName>
    <alternativeName>
        <fullName evidence="4">Gamma-glutamyltranspeptidase</fullName>
    </alternativeName>
</protein>
<comment type="catalytic activity">
    <reaction evidence="4">
        <text>an S-substituted glutathione + H2O = an S-substituted L-cysteinylglycine + L-glutamate</text>
        <dbReference type="Rhea" id="RHEA:59468"/>
        <dbReference type="ChEBI" id="CHEBI:15377"/>
        <dbReference type="ChEBI" id="CHEBI:29985"/>
        <dbReference type="ChEBI" id="CHEBI:90779"/>
        <dbReference type="ChEBI" id="CHEBI:143103"/>
        <dbReference type="EC" id="3.4.19.13"/>
    </reaction>
</comment>
<sequence>MAKSKSRAGCCLCLVLLVAAALVILCLALFFKNKCVEGQFRNAAVAADSERCSQIGRDILEEGGSVVDGAIAALLCTSLMNPQSMGLGGGAIFTVLDRMGNVTIITSRETVPKHFQKDLLKNCSQSNFFYTDAAWIGVPGEIRGYELAHRLYGKLPWAKLFEATIRLARDGFPVPLYLGNFLSHPFLKRKIEKSSLCDVFCNKNRTVLQAGEMLRLPALANTLSTIAEQGADAFYTGQIASDLIHDVTAAGGTLSLEDLRSFKAEVMNPWTLPLGDHVLYLPPPPAGGAILGFVLNVMKGYKLNPSSVEGAQKTLTYHRYVEVSKFANGQRKMICDPSFISGKNPNWLIKEEFAERIRKMISDRATHSPEFYNATPSMDRLGTTHVSVVAADGSAVSVTSTINHIFGSMVYSHKTGVILNNELADFCGYQNRLSAGEQPPSSMAPAIVYSKSKKKTLAIGGAGGTMITAAMAQTLMNHLWFGKNLTDAIGAPVIFVDANNTVNPEKHFDKTVIDGLTRLGHTVGQWPFFLNVVNAAAKEGTCISAVSDARKLGRAAGF</sequence>
<dbReference type="Ensembl" id="ENSSFOT00015054322.1">
    <property type="protein sequence ID" value="ENSSFOP00015047249.1"/>
    <property type="gene ID" value="ENSSFOG00015015015.2"/>
</dbReference>
<evidence type="ECO:0000256" key="1">
    <source>
        <dbReference type="ARBA" id="ARBA00009381"/>
    </source>
</evidence>
<dbReference type="InterPro" id="IPR043137">
    <property type="entry name" value="GGT_ssub_C"/>
</dbReference>
<comment type="similarity">
    <text evidence="1">Belongs to the gamma-glutamyltransferase family.</text>
</comment>
<feature type="binding site" evidence="3">
    <location>
        <position position="425"/>
    </location>
    <ligand>
        <name>L-glutamate</name>
        <dbReference type="ChEBI" id="CHEBI:29985"/>
    </ligand>
</feature>
<dbReference type="OrthoDB" id="1081007at2759"/>
<keyword evidence="7" id="KW-1185">Reference proteome</keyword>
<dbReference type="Gene3D" id="3.60.20.40">
    <property type="match status" value="1"/>
</dbReference>
<dbReference type="InterPro" id="IPR043138">
    <property type="entry name" value="GGT_lsub"/>
</dbReference>
<dbReference type="PROSITE" id="PS00462">
    <property type="entry name" value="G_GLU_TRANSPEPTIDASE"/>
    <property type="match status" value="1"/>
</dbReference>
<evidence type="ECO:0000256" key="4">
    <source>
        <dbReference type="RuleBase" id="RU368068"/>
    </source>
</evidence>
<keyword evidence="4" id="KW-0378">Hydrolase</keyword>
<dbReference type="GO" id="GO:1901750">
    <property type="term" value="P:leukotriene D4 biosynthetic process"/>
    <property type="evidence" value="ECO:0007669"/>
    <property type="project" value="TreeGrafter"/>
</dbReference>
<dbReference type="GO" id="GO:0006751">
    <property type="term" value="P:glutathione catabolic process"/>
    <property type="evidence" value="ECO:0007669"/>
    <property type="project" value="UniProtKB-UniRule"/>
</dbReference>
<dbReference type="Proteomes" id="UP000694397">
    <property type="component" value="Chromosome 6"/>
</dbReference>
<feature type="binding site" evidence="3">
    <location>
        <position position="108"/>
    </location>
    <ligand>
        <name>L-glutamate</name>
        <dbReference type="ChEBI" id="CHEBI:29985"/>
    </ligand>
</feature>
<dbReference type="EC" id="2.3.2.2" evidence="4"/>
<reference evidence="6" key="2">
    <citation type="submission" date="2025-08" db="UniProtKB">
        <authorList>
            <consortium name="Ensembl"/>
        </authorList>
    </citation>
    <scope>IDENTIFICATION</scope>
</reference>
<dbReference type="GO" id="GO:0005886">
    <property type="term" value="C:plasma membrane"/>
    <property type="evidence" value="ECO:0007669"/>
    <property type="project" value="TreeGrafter"/>
</dbReference>
<keyword evidence="4" id="KW-0012">Acyltransferase</keyword>
<dbReference type="GO" id="GO:0036374">
    <property type="term" value="F:glutathione hydrolase activity"/>
    <property type="evidence" value="ECO:0007669"/>
    <property type="project" value="UniProtKB-UniRule"/>
</dbReference>
<comment type="subcellular location">
    <subcellularLocation>
        <location evidence="4">Membrane</location>
        <topology evidence="4">Single-pass type II membrane protein</topology>
    </subcellularLocation>
</comment>
<dbReference type="GO" id="GO:0006954">
    <property type="term" value="P:inflammatory response"/>
    <property type="evidence" value="ECO:0007669"/>
    <property type="project" value="TreeGrafter"/>
</dbReference>
<gene>
    <name evidence="6" type="primary">GGT5</name>
</gene>
<dbReference type="InterPro" id="IPR000101">
    <property type="entry name" value="GGT_peptidase"/>
</dbReference>
<organism evidence="6 7">
    <name type="scientific">Scleropages formosus</name>
    <name type="common">Asian bonytongue</name>
    <name type="synonym">Osteoglossum formosum</name>
    <dbReference type="NCBI Taxonomy" id="113540"/>
    <lineage>
        <taxon>Eukaryota</taxon>
        <taxon>Metazoa</taxon>
        <taxon>Chordata</taxon>
        <taxon>Craniata</taxon>
        <taxon>Vertebrata</taxon>
        <taxon>Euteleostomi</taxon>
        <taxon>Actinopterygii</taxon>
        <taxon>Neopterygii</taxon>
        <taxon>Teleostei</taxon>
        <taxon>Osteoglossocephala</taxon>
        <taxon>Osteoglossomorpha</taxon>
        <taxon>Osteoglossiformes</taxon>
        <taxon>Osteoglossidae</taxon>
        <taxon>Scleropages</taxon>
    </lineage>
</organism>
<dbReference type="GeneTree" id="ENSGT00940000155794"/>
<dbReference type="PANTHER" id="PTHR11686">
    <property type="entry name" value="GAMMA GLUTAMYL TRANSPEPTIDASE"/>
    <property type="match status" value="1"/>
</dbReference>
<evidence type="ECO:0000313" key="7">
    <source>
        <dbReference type="Proteomes" id="UP000694397"/>
    </source>
</evidence>
<dbReference type="SUPFAM" id="SSF56235">
    <property type="entry name" value="N-terminal nucleophile aminohydrolases (Ntn hydrolases)"/>
    <property type="match status" value="1"/>
</dbReference>
<comment type="catalytic activity">
    <reaction evidence="4">
        <text>an N-terminal (5-L-glutamyl)-[peptide] + an alpha-amino acid = 5-L-glutamyl amino acid + an N-terminal L-alpha-aminoacyl-[peptide]</text>
        <dbReference type="Rhea" id="RHEA:23904"/>
        <dbReference type="Rhea" id="RHEA-COMP:9780"/>
        <dbReference type="Rhea" id="RHEA-COMP:9795"/>
        <dbReference type="ChEBI" id="CHEBI:77644"/>
        <dbReference type="ChEBI" id="CHEBI:78597"/>
        <dbReference type="ChEBI" id="CHEBI:78599"/>
        <dbReference type="ChEBI" id="CHEBI:78608"/>
        <dbReference type="EC" id="2.3.2.2"/>
    </reaction>
</comment>
<feature type="chain" id="PRO_5034958195" description="Glutathione hydrolase" evidence="5">
    <location>
        <begin position="29"/>
        <end position="558"/>
    </location>
</feature>
<feature type="binding site" evidence="3">
    <location>
        <begin position="441"/>
        <end position="442"/>
    </location>
    <ligand>
        <name>L-glutamate</name>
        <dbReference type="ChEBI" id="CHEBI:29985"/>
    </ligand>
</feature>
<feature type="active site" description="Nucleophile" evidence="2">
    <location>
        <position position="383"/>
    </location>
</feature>